<dbReference type="OrthoDB" id="343141at2"/>
<accession>A0A2N0B5M3</accession>
<accession>A0A2N0BJD9</accession>
<protein>
    <submittedName>
        <fullName evidence="1">Uncharacterized protein</fullName>
    </submittedName>
</protein>
<gene>
    <name evidence="1" type="ORF">CH379_16425</name>
</gene>
<sequence>MTLFLVRRRGKKMEPLIRKELEFAGGILSLPELVKRIGLKDSFINRGKVIQAVAPMISRGEVLEEDDPSATVKTRLDLKKFRLK</sequence>
<dbReference type="EMBL" id="NPEF01000207">
    <property type="protein sequence ID" value="PJZ91847.1"/>
    <property type="molecule type" value="Genomic_DNA"/>
</dbReference>
<reference evidence="1" key="1">
    <citation type="submission" date="2017-07" db="EMBL/GenBank/DDBJ databases">
        <title>Leptospira spp. isolated from tropical soils.</title>
        <authorList>
            <person name="Thibeaux R."/>
            <person name="Iraola G."/>
            <person name="Ferres I."/>
            <person name="Bierque E."/>
            <person name="Girault D."/>
            <person name="Soupe-Gilbert M.-E."/>
            <person name="Picardeau M."/>
            <person name="Goarant C."/>
        </authorList>
    </citation>
    <scope>NUCLEOTIDE SEQUENCE [LARGE SCALE GENOMIC DNA]</scope>
    <source>
        <strain evidence="1">ATI7-C-A5</strain>
    </source>
</reference>
<name>A0A2N0B5M3_9LEPT</name>
<proteinExistence type="predicted"/>
<evidence type="ECO:0000313" key="1">
    <source>
        <dbReference type="EMBL" id="PJZ91847.1"/>
    </source>
</evidence>
<comment type="caution">
    <text evidence="1">The sequence shown here is derived from an EMBL/GenBank/DDBJ whole genome shotgun (WGS) entry which is preliminary data.</text>
</comment>
<organism evidence="1">
    <name type="scientific">Leptospira ellisii</name>
    <dbReference type="NCBI Taxonomy" id="2023197"/>
    <lineage>
        <taxon>Bacteria</taxon>
        <taxon>Pseudomonadati</taxon>
        <taxon>Spirochaetota</taxon>
        <taxon>Spirochaetia</taxon>
        <taxon>Leptospirales</taxon>
        <taxon>Leptospiraceae</taxon>
        <taxon>Leptospira</taxon>
    </lineage>
</organism>
<dbReference type="AlphaFoldDB" id="A0A2N0B5M3"/>